<keyword evidence="2" id="KW-0808">Transferase</keyword>
<dbReference type="Pfam" id="PF01636">
    <property type="entry name" value="APH"/>
    <property type="match status" value="1"/>
</dbReference>
<dbReference type="Proteomes" id="UP000199308">
    <property type="component" value="Unassembled WGS sequence"/>
</dbReference>
<dbReference type="EMBL" id="FOHK01000001">
    <property type="protein sequence ID" value="SES64013.1"/>
    <property type="molecule type" value="Genomic_DNA"/>
</dbReference>
<dbReference type="Gene3D" id="3.30.200.20">
    <property type="entry name" value="Phosphorylase Kinase, domain 1"/>
    <property type="match status" value="1"/>
</dbReference>
<dbReference type="AlphaFoldDB" id="A0A1H9Y5K4"/>
<evidence type="ECO:0000313" key="2">
    <source>
        <dbReference type="EMBL" id="SES64013.1"/>
    </source>
</evidence>
<dbReference type="GO" id="GO:0016740">
    <property type="term" value="F:transferase activity"/>
    <property type="evidence" value="ECO:0007669"/>
    <property type="project" value="UniProtKB-KW"/>
</dbReference>
<gene>
    <name evidence="2" type="ORF">SAMN05660429_00080</name>
</gene>
<dbReference type="InterPro" id="IPR011009">
    <property type="entry name" value="Kinase-like_dom_sf"/>
</dbReference>
<evidence type="ECO:0000259" key="1">
    <source>
        <dbReference type="Pfam" id="PF01636"/>
    </source>
</evidence>
<dbReference type="PANTHER" id="PTHR21064">
    <property type="entry name" value="AMINOGLYCOSIDE PHOSPHOTRANSFERASE DOMAIN-CONTAINING PROTEIN-RELATED"/>
    <property type="match status" value="1"/>
</dbReference>
<reference evidence="2 3" key="1">
    <citation type="submission" date="2016-10" db="EMBL/GenBank/DDBJ databases">
        <authorList>
            <person name="de Groot N.N."/>
        </authorList>
    </citation>
    <scope>NUCLEOTIDE SEQUENCE [LARGE SCALE GENOMIC DNA]</scope>
    <source>
        <strain evidence="2 3">DSM 19706</strain>
    </source>
</reference>
<dbReference type="STRING" id="349064.SAMN05660429_00080"/>
<feature type="domain" description="Aminoglycoside phosphotransferase" evidence="1">
    <location>
        <begin position="26"/>
        <end position="257"/>
    </location>
</feature>
<dbReference type="RefSeq" id="WP_093326719.1">
    <property type="nucleotide sequence ID" value="NZ_AP027363.1"/>
</dbReference>
<dbReference type="Gene3D" id="3.90.1200.10">
    <property type="match status" value="1"/>
</dbReference>
<dbReference type="OrthoDB" id="526037at2"/>
<accession>A0A1H9Y5K4</accession>
<dbReference type="PANTHER" id="PTHR21064:SF5">
    <property type="entry name" value="SLR1880 PROTEIN"/>
    <property type="match status" value="1"/>
</dbReference>
<dbReference type="SUPFAM" id="SSF56112">
    <property type="entry name" value="Protein kinase-like (PK-like)"/>
    <property type="match status" value="1"/>
</dbReference>
<evidence type="ECO:0000313" key="3">
    <source>
        <dbReference type="Proteomes" id="UP000199308"/>
    </source>
</evidence>
<dbReference type="InterPro" id="IPR050249">
    <property type="entry name" value="Pseudomonas-type_ThrB"/>
</dbReference>
<dbReference type="InterPro" id="IPR002575">
    <property type="entry name" value="Aminoglycoside_PTrfase"/>
</dbReference>
<sequence>MEQTLSTRELVEVLSHYELDINDCKVEPLGNGLINTTYQVRTPDKKYVLQKINNQVFTEPLLLINNTQYVNRCLIDAIEKQQYQLTATPQITTKHGVKYALVNGSFWRLINFVTNSYTIEQVESPQQAAMAAEAFAHFTATLSVYDATQVDEIIPDFHHLPFRLQQLQKAIDADMIGRVKHAKSLIEFCQSQHKFISEIADISSKLPLHITHNDTKINNLLFSKDTDKPIAVIDLDTCMPGFLMNDFGDMVRTCVSSLAEDDPNIEHMEIDLDVLEALSTAYVGGLANKITDIEKESLVLGARLLPFMVGVRFLTDYLDGDNYFHVAHNSHNKDRAANQFQLYRLLTQVQPTISGFIKQ</sequence>
<protein>
    <submittedName>
        <fullName evidence="2">Phosphotransferase enzyme family protein</fullName>
    </submittedName>
</protein>
<keyword evidence="3" id="KW-1185">Reference proteome</keyword>
<organism evidence="2 3">
    <name type="scientific">Thalassotalea agarivorans</name>
    <name type="common">Thalassomonas agarivorans</name>
    <dbReference type="NCBI Taxonomy" id="349064"/>
    <lineage>
        <taxon>Bacteria</taxon>
        <taxon>Pseudomonadati</taxon>
        <taxon>Pseudomonadota</taxon>
        <taxon>Gammaproteobacteria</taxon>
        <taxon>Alteromonadales</taxon>
        <taxon>Colwelliaceae</taxon>
        <taxon>Thalassotalea</taxon>
    </lineage>
</organism>
<proteinExistence type="predicted"/>
<name>A0A1H9Y5K4_THASX</name>